<feature type="non-terminal residue" evidence="2">
    <location>
        <position position="1"/>
    </location>
</feature>
<feature type="compositionally biased region" description="Polar residues" evidence="1">
    <location>
        <begin position="23"/>
        <end position="34"/>
    </location>
</feature>
<dbReference type="EMBL" id="CAJOBI010364409">
    <property type="protein sequence ID" value="CAF5227631.1"/>
    <property type="molecule type" value="Genomic_DNA"/>
</dbReference>
<comment type="caution">
    <text evidence="2">The sequence shown here is derived from an EMBL/GenBank/DDBJ whole genome shotgun (WGS) entry which is preliminary data.</text>
</comment>
<feature type="compositionally biased region" description="Basic and acidic residues" evidence="1">
    <location>
        <begin position="10"/>
        <end position="22"/>
    </location>
</feature>
<feature type="region of interest" description="Disordered" evidence="1">
    <location>
        <begin position="1"/>
        <end position="34"/>
    </location>
</feature>
<name>A0A8S3K797_9BILA</name>
<evidence type="ECO:0000313" key="2">
    <source>
        <dbReference type="EMBL" id="CAF5227631.1"/>
    </source>
</evidence>
<gene>
    <name evidence="2" type="ORF">SMN809_LOCUS85365</name>
</gene>
<reference evidence="2" key="1">
    <citation type="submission" date="2021-02" db="EMBL/GenBank/DDBJ databases">
        <authorList>
            <person name="Nowell W R."/>
        </authorList>
    </citation>
    <scope>NUCLEOTIDE SEQUENCE</scope>
</reference>
<feature type="non-terminal residue" evidence="2">
    <location>
        <position position="78"/>
    </location>
</feature>
<evidence type="ECO:0000256" key="1">
    <source>
        <dbReference type="SAM" id="MobiDB-lite"/>
    </source>
</evidence>
<proteinExistence type="predicted"/>
<organism evidence="2 3">
    <name type="scientific">Rotaria magnacalcarata</name>
    <dbReference type="NCBI Taxonomy" id="392030"/>
    <lineage>
        <taxon>Eukaryota</taxon>
        <taxon>Metazoa</taxon>
        <taxon>Spiralia</taxon>
        <taxon>Gnathifera</taxon>
        <taxon>Rotifera</taxon>
        <taxon>Eurotatoria</taxon>
        <taxon>Bdelloidea</taxon>
        <taxon>Philodinida</taxon>
        <taxon>Philodinidae</taxon>
        <taxon>Rotaria</taxon>
    </lineage>
</organism>
<sequence>ENTGNNVHRRSTDESTSKKDTPQTKSVVSKRSLITATTQRSSKFTLTNSHNIQSLSTKDNYSPGLSLEEKLIRPSVSA</sequence>
<evidence type="ECO:0000313" key="3">
    <source>
        <dbReference type="Proteomes" id="UP000676336"/>
    </source>
</evidence>
<dbReference type="AlphaFoldDB" id="A0A8S3K797"/>
<accession>A0A8S3K797</accession>
<dbReference type="Proteomes" id="UP000676336">
    <property type="component" value="Unassembled WGS sequence"/>
</dbReference>
<protein>
    <submittedName>
        <fullName evidence="2">Uncharacterized protein</fullName>
    </submittedName>
</protein>